<dbReference type="PANTHER" id="PTHR47501:SF5">
    <property type="entry name" value="HAT C-TERMINAL DIMERISATION DOMAIN-CONTAINING PROTEIN"/>
    <property type="match status" value="1"/>
</dbReference>
<sequence>NKITMESESSVDSDLFDAAISDQGILFDGTFFEKLSTKSTSTTTVAVCKKCSSSNVEIKGYKRCTSNFLKHLKRKHDCVEEYKTLGRRLKKYYDKQVLEIKELLKKVNYICTTVDIWSDRKRSFLGVTAHWIDPITLKRKSRALACRRFSRVHNFQRITELLQEIHQAFGLDPNKIVATIHTAPYVIRSRCPRYKYIITNPSQKSNSP</sequence>
<protein>
    <recommendedName>
        <fullName evidence="3">BED-type domain-containing protein</fullName>
    </recommendedName>
</protein>
<dbReference type="STRING" id="2015173.A0A026WBW6"/>
<evidence type="ECO:0000313" key="2">
    <source>
        <dbReference type="Proteomes" id="UP000053097"/>
    </source>
</evidence>
<organism evidence="1 2">
    <name type="scientific">Ooceraea biroi</name>
    <name type="common">Clonal raider ant</name>
    <name type="synonym">Cerapachys biroi</name>
    <dbReference type="NCBI Taxonomy" id="2015173"/>
    <lineage>
        <taxon>Eukaryota</taxon>
        <taxon>Metazoa</taxon>
        <taxon>Ecdysozoa</taxon>
        <taxon>Arthropoda</taxon>
        <taxon>Hexapoda</taxon>
        <taxon>Insecta</taxon>
        <taxon>Pterygota</taxon>
        <taxon>Neoptera</taxon>
        <taxon>Endopterygota</taxon>
        <taxon>Hymenoptera</taxon>
        <taxon>Apocrita</taxon>
        <taxon>Aculeata</taxon>
        <taxon>Formicoidea</taxon>
        <taxon>Formicidae</taxon>
        <taxon>Dorylinae</taxon>
        <taxon>Ooceraea</taxon>
    </lineage>
</organism>
<dbReference type="AlphaFoldDB" id="A0A026WBW6"/>
<keyword evidence="2" id="KW-1185">Reference proteome</keyword>
<dbReference type="Proteomes" id="UP000053097">
    <property type="component" value="Unassembled WGS sequence"/>
</dbReference>
<evidence type="ECO:0008006" key="3">
    <source>
        <dbReference type="Google" id="ProtNLM"/>
    </source>
</evidence>
<dbReference type="PANTHER" id="PTHR47501">
    <property type="entry name" value="TRANSPOSASE-RELATED"/>
    <property type="match status" value="1"/>
</dbReference>
<dbReference type="InterPro" id="IPR012337">
    <property type="entry name" value="RNaseH-like_sf"/>
</dbReference>
<accession>A0A026WBW6</accession>
<proteinExistence type="predicted"/>
<name>A0A026WBW6_OOCBI</name>
<evidence type="ECO:0000313" key="1">
    <source>
        <dbReference type="EMBL" id="EZA53577.1"/>
    </source>
</evidence>
<feature type="non-terminal residue" evidence="1">
    <location>
        <position position="1"/>
    </location>
</feature>
<gene>
    <name evidence="1" type="ORF">X777_06933</name>
</gene>
<reference evidence="1 2" key="1">
    <citation type="journal article" date="2014" name="Curr. Biol.">
        <title>The genome of the clonal raider ant Cerapachys biroi.</title>
        <authorList>
            <person name="Oxley P.R."/>
            <person name="Ji L."/>
            <person name="Fetter-Pruneda I."/>
            <person name="McKenzie S.K."/>
            <person name="Li C."/>
            <person name="Hu H."/>
            <person name="Zhang G."/>
            <person name="Kronauer D.J."/>
        </authorList>
    </citation>
    <scope>NUCLEOTIDE SEQUENCE [LARGE SCALE GENOMIC DNA]</scope>
</reference>
<dbReference type="EMBL" id="KK107279">
    <property type="protein sequence ID" value="EZA53577.1"/>
    <property type="molecule type" value="Genomic_DNA"/>
</dbReference>
<dbReference type="OrthoDB" id="7554903at2759"/>
<dbReference type="SUPFAM" id="SSF53098">
    <property type="entry name" value="Ribonuclease H-like"/>
    <property type="match status" value="1"/>
</dbReference>